<dbReference type="GO" id="GO:0005524">
    <property type="term" value="F:ATP binding"/>
    <property type="evidence" value="ECO:0007669"/>
    <property type="project" value="UniProtKB-KW"/>
</dbReference>
<reference evidence="2" key="1">
    <citation type="submission" date="2022-10" db="EMBL/GenBank/DDBJ databases">
        <title>The complete genomes of actinobacterial strains from the NBC collection.</title>
        <authorList>
            <person name="Joergensen T.S."/>
            <person name="Alvarez Arevalo M."/>
            <person name="Sterndorff E.B."/>
            <person name="Faurdal D."/>
            <person name="Vuksanovic O."/>
            <person name="Mourched A.-S."/>
            <person name="Charusanti P."/>
            <person name="Shaw S."/>
            <person name="Blin K."/>
            <person name="Weber T."/>
        </authorList>
    </citation>
    <scope>NUCLEOTIDE SEQUENCE</scope>
    <source>
        <strain evidence="2">NBC_00303</strain>
    </source>
</reference>
<gene>
    <name evidence="2" type="ORF">OHA91_05260</name>
</gene>
<sequence>MLIGRQDEMRRLDALLRAAREGRGGPPVLRGEPGIGKSALLRHLDGAGTG</sequence>
<dbReference type="Gene3D" id="3.40.50.300">
    <property type="entry name" value="P-loop containing nucleotide triphosphate hydrolases"/>
    <property type="match status" value="1"/>
</dbReference>
<proteinExistence type="predicted"/>
<feature type="domain" description="Orc1-like AAA ATPase" evidence="1">
    <location>
        <begin position="2"/>
        <end position="44"/>
    </location>
</feature>
<evidence type="ECO:0000259" key="1">
    <source>
        <dbReference type="Pfam" id="PF13191"/>
    </source>
</evidence>
<dbReference type="EMBL" id="CP108036">
    <property type="protein sequence ID" value="WUN77957.1"/>
    <property type="molecule type" value="Genomic_DNA"/>
</dbReference>
<dbReference type="Pfam" id="PF13191">
    <property type="entry name" value="AAA_16"/>
    <property type="match status" value="1"/>
</dbReference>
<protein>
    <submittedName>
        <fullName evidence="2">ATP-binding protein</fullName>
    </submittedName>
</protein>
<dbReference type="InterPro" id="IPR027417">
    <property type="entry name" value="P-loop_NTPase"/>
</dbReference>
<keyword evidence="2" id="KW-0547">Nucleotide-binding</keyword>
<dbReference type="InterPro" id="IPR041664">
    <property type="entry name" value="AAA_16"/>
</dbReference>
<accession>A0ABZ1Q6J8</accession>
<keyword evidence="2" id="KW-0067">ATP-binding</keyword>
<keyword evidence="3" id="KW-1185">Reference proteome</keyword>
<evidence type="ECO:0000313" key="3">
    <source>
        <dbReference type="Proteomes" id="UP001432312"/>
    </source>
</evidence>
<evidence type="ECO:0000313" key="2">
    <source>
        <dbReference type="EMBL" id="WUN77957.1"/>
    </source>
</evidence>
<organism evidence="2 3">
    <name type="scientific">Streptomyces erythrochromogenes</name>
    <dbReference type="NCBI Taxonomy" id="285574"/>
    <lineage>
        <taxon>Bacteria</taxon>
        <taxon>Bacillati</taxon>
        <taxon>Actinomycetota</taxon>
        <taxon>Actinomycetes</taxon>
        <taxon>Kitasatosporales</taxon>
        <taxon>Streptomycetaceae</taxon>
        <taxon>Streptomyces</taxon>
    </lineage>
</organism>
<dbReference type="Proteomes" id="UP001432312">
    <property type="component" value="Chromosome"/>
</dbReference>
<dbReference type="GeneID" id="95495420"/>
<dbReference type="RefSeq" id="WP_266494733.1">
    <property type="nucleotide sequence ID" value="NZ_CP108036.1"/>
</dbReference>
<name>A0ABZ1Q6J8_9ACTN</name>
<dbReference type="SUPFAM" id="SSF52540">
    <property type="entry name" value="P-loop containing nucleoside triphosphate hydrolases"/>
    <property type="match status" value="1"/>
</dbReference>